<gene>
    <name evidence="2" type="ORF">CLCOS_26770</name>
    <name evidence="1" type="ORF">WX73_03007</name>
</gene>
<dbReference type="RefSeq" id="WP_063600236.1">
    <property type="nucleotide sequence ID" value="NZ_LITQ01000003.1"/>
</dbReference>
<dbReference type="SUPFAM" id="SSF143880">
    <property type="entry name" value="NE0471 N-terminal domain-like"/>
    <property type="match status" value="1"/>
</dbReference>
<dbReference type="Proteomes" id="UP000077384">
    <property type="component" value="Unassembled WGS sequence"/>
</dbReference>
<dbReference type="InterPro" id="IPR018841">
    <property type="entry name" value="DUF2442"/>
</dbReference>
<dbReference type="PATRIC" id="fig|1705578.3.peg.2665"/>
<accession>A0A166U1U6</accession>
<evidence type="ECO:0008006" key="5">
    <source>
        <dbReference type="Google" id="ProtNLM"/>
    </source>
</evidence>
<evidence type="ECO:0000313" key="1">
    <source>
        <dbReference type="EMBL" id="OAA94461.1"/>
    </source>
</evidence>
<keyword evidence="4" id="KW-1185">Reference proteome</keyword>
<comment type="caution">
    <text evidence="1">The sequence shown here is derived from an EMBL/GenBank/DDBJ whole genome shotgun (WGS) entry which is preliminary data.</text>
</comment>
<dbReference type="Pfam" id="PF10387">
    <property type="entry name" value="DUF2442"/>
    <property type="match status" value="1"/>
</dbReference>
<dbReference type="AlphaFoldDB" id="A0A166U1U6"/>
<dbReference type="Proteomes" id="UP000093694">
    <property type="component" value="Unassembled WGS sequence"/>
</dbReference>
<reference evidence="1 3" key="1">
    <citation type="journal article" date="2015" name="Biotechnol. Bioeng.">
        <title>Genome sequence and phenotypic characterization of Caulobacter segnis.</title>
        <authorList>
            <person name="Patel S."/>
            <person name="Fletcher B."/>
            <person name="Scott D.C."/>
            <person name="Ely B."/>
        </authorList>
    </citation>
    <scope>NUCLEOTIDE SEQUENCE [LARGE SCALE GENOMIC DNA]</scope>
    <source>
        <strain evidence="1 3">PS02</strain>
    </source>
</reference>
<proteinExistence type="predicted"/>
<organism evidence="1 3">
    <name type="scientific">Clostridium coskatii</name>
    <dbReference type="NCBI Taxonomy" id="1705578"/>
    <lineage>
        <taxon>Bacteria</taxon>
        <taxon>Bacillati</taxon>
        <taxon>Bacillota</taxon>
        <taxon>Clostridia</taxon>
        <taxon>Eubacteriales</taxon>
        <taxon>Clostridiaceae</taxon>
        <taxon>Clostridium</taxon>
    </lineage>
</organism>
<dbReference type="EMBL" id="LROR01000054">
    <property type="protein sequence ID" value="OBR93205.1"/>
    <property type="molecule type" value="Genomic_DNA"/>
</dbReference>
<dbReference type="InterPro" id="IPR036782">
    <property type="entry name" value="NE0471-like_N"/>
</dbReference>
<evidence type="ECO:0000313" key="4">
    <source>
        <dbReference type="Proteomes" id="UP000093694"/>
    </source>
</evidence>
<reference evidence="2 4" key="2">
    <citation type="journal article" date="2016" name="Front. Microbiol.">
        <title>Industrial Acetogenic Biocatalysts: A Comparative Metabolic and Genomic Analysis.</title>
        <authorList>
            <person name="Bengelsdorf F."/>
            <person name="Poehlein A."/>
            <person name="Sonja S."/>
            <person name="Erz C."/>
            <person name="Hummel T."/>
            <person name="Hoffmeister S."/>
            <person name="Daniel R."/>
            <person name="Durre P."/>
        </authorList>
    </citation>
    <scope>NUCLEOTIDE SEQUENCE [LARGE SCALE GENOMIC DNA]</scope>
    <source>
        <strain evidence="2 4">PTA-10522</strain>
    </source>
</reference>
<dbReference type="EMBL" id="LITQ01000003">
    <property type="protein sequence ID" value="OAA94461.1"/>
    <property type="molecule type" value="Genomic_DNA"/>
</dbReference>
<evidence type="ECO:0000313" key="3">
    <source>
        <dbReference type="Proteomes" id="UP000077384"/>
    </source>
</evidence>
<name>A0A166U1U6_9CLOT</name>
<sequence length="85" mass="10084">MSKIINVIPNDDYTLLIEFEDGSKILFNMKRLIKTMRYLSLTDIERFKNVRIKDKVISWDDLDNLKPQMLPLAITLDNILLMLRD</sequence>
<dbReference type="Gene3D" id="3.30.2020.10">
    <property type="entry name" value="NE0471-like N-terminal domain"/>
    <property type="match status" value="1"/>
</dbReference>
<protein>
    <recommendedName>
        <fullName evidence="5">DUF2442 domain-containing protein</fullName>
    </recommendedName>
</protein>
<evidence type="ECO:0000313" key="2">
    <source>
        <dbReference type="EMBL" id="OBR93205.1"/>
    </source>
</evidence>